<proteinExistence type="predicted"/>
<evidence type="ECO:0000313" key="1">
    <source>
        <dbReference type="EMBL" id="QIW99909.1"/>
    </source>
</evidence>
<sequence length="232" mass="25988">MKHRATTAYPFTDTIEYIIIADGPADLHLRVPSWAEAESSITTDFTLSTPLQSDRKTGLHKVVVGAGSAKTKYDIHSSIRIDTRSDDTIAVYERALLYAIEVKHTTTSTKPKAFRSPHDFFADCYAPDKVRDWEYKSASTWALAIDPLTLRFHMPSLVPRPTFTRDANVGYMSAQGCEIDWPPIEDGVPGPPPPAAVRRCVGNRLEVKFTPYGYAKLHIAEIPVIRLRQDDE</sequence>
<dbReference type="Proteomes" id="UP000503462">
    <property type="component" value="Chromosome 4"/>
</dbReference>
<organism evidence="1 2">
    <name type="scientific">Peltaster fructicola</name>
    <dbReference type="NCBI Taxonomy" id="286661"/>
    <lineage>
        <taxon>Eukaryota</taxon>
        <taxon>Fungi</taxon>
        <taxon>Dikarya</taxon>
        <taxon>Ascomycota</taxon>
        <taxon>Pezizomycotina</taxon>
        <taxon>Dothideomycetes</taxon>
        <taxon>Dothideomycetes incertae sedis</taxon>
        <taxon>Peltaster</taxon>
    </lineage>
</organism>
<accession>A0A6H0XZS2</accession>
<reference evidence="1 2" key="1">
    <citation type="journal article" date="2016" name="Sci. Rep.">
        <title>Peltaster fructicola genome reveals evolution from an invasive phytopathogen to an ectophytic parasite.</title>
        <authorList>
            <person name="Xu C."/>
            <person name="Chen H."/>
            <person name="Gleason M.L."/>
            <person name="Xu J.R."/>
            <person name="Liu H."/>
            <person name="Zhang R."/>
            <person name="Sun G."/>
        </authorList>
    </citation>
    <scope>NUCLEOTIDE SEQUENCE [LARGE SCALE GENOMIC DNA]</scope>
    <source>
        <strain evidence="1 2">LNHT1506</strain>
    </source>
</reference>
<gene>
    <name evidence="1" type="ORF">AMS68_005427</name>
</gene>
<dbReference type="EMBL" id="CP051142">
    <property type="protein sequence ID" value="QIW99909.1"/>
    <property type="molecule type" value="Genomic_DNA"/>
</dbReference>
<keyword evidence="2" id="KW-1185">Reference proteome</keyword>
<protein>
    <submittedName>
        <fullName evidence="1">Uncharacterized protein</fullName>
    </submittedName>
</protein>
<dbReference type="OrthoDB" id="5358475at2759"/>
<dbReference type="AlphaFoldDB" id="A0A6H0XZS2"/>
<evidence type="ECO:0000313" key="2">
    <source>
        <dbReference type="Proteomes" id="UP000503462"/>
    </source>
</evidence>
<name>A0A6H0XZS2_9PEZI</name>